<feature type="compositionally biased region" description="Basic and acidic residues" evidence="19">
    <location>
        <begin position="1592"/>
        <end position="1602"/>
    </location>
</feature>
<dbReference type="InterPro" id="IPR003616">
    <property type="entry name" value="Post-SET_dom"/>
</dbReference>
<feature type="region of interest" description="Disordered" evidence="19">
    <location>
        <begin position="344"/>
        <end position="365"/>
    </location>
</feature>
<feature type="compositionally biased region" description="Basic and acidic residues" evidence="19">
    <location>
        <begin position="1039"/>
        <end position="1062"/>
    </location>
</feature>
<dbReference type="CDD" id="cd19174">
    <property type="entry name" value="SET_ASH1L"/>
    <property type="match status" value="1"/>
</dbReference>
<dbReference type="SUPFAM" id="SSF47370">
    <property type="entry name" value="Bromodomain"/>
    <property type="match status" value="1"/>
</dbReference>
<dbReference type="InterPro" id="IPR043320">
    <property type="entry name" value="Bromo_ASH1L"/>
</dbReference>
<evidence type="ECO:0000259" key="22">
    <source>
        <dbReference type="PROSITE" id="PS50868"/>
    </source>
</evidence>
<dbReference type="Pfam" id="PF20826">
    <property type="entry name" value="PHD_5"/>
    <property type="match status" value="1"/>
</dbReference>
<evidence type="ECO:0000256" key="12">
    <source>
        <dbReference type="ARBA" id="ARBA00022853"/>
    </source>
</evidence>
<evidence type="ECO:0000259" key="23">
    <source>
        <dbReference type="PROSITE" id="PS51038"/>
    </source>
</evidence>
<dbReference type="EC" id="2.1.1.43" evidence="25"/>
<dbReference type="PROSITE" id="PS51215">
    <property type="entry name" value="AWS"/>
    <property type="match status" value="1"/>
</dbReference>
<dbReference type="FunFam" id="2.170.270.10:FF:000011">
    <property type="entry name" value="Histone-lysine N-methyltransferase"/>
    <property type="match status" value="1"/>
</dbReference>
<keyword evidence="14 18" id="KW-0103">Bromodomain</keyword>
<dbReference type="CTD" id="8230790"/>
<dbReference type="SUPFAM" id="SSF82199">
    <property type="entry name" value="SET domain"/>
    <property type="match status" value="1"/>
</dbReference>
<dbReference type="EMBL" id="AAZO01002835">
    <property type="status" value="NOT_ANNOTATED_CDS"/>
    <property type="molecule type" value="Genomic_DNA"/>
</dbReference>
<keyword evidence="6 25" id="KW-0808">Transferase</keyword>
<keyword evidence="15" id="KW-0010">Activator</keyword>
<dbReference type="SMART" id="SM00249">
    <property type="entry name" value="PHD"/>
    <property type="match status" value="1"/>
</dbReference>
<evidence type="ECO:0000313" key="25">
    <source>
        <dbReference type="EMBL" id="EEB13517.1"/>
    </source>
</evidence>
<dbReference type="HOGENOM" id="CLU_227401_0_0_1"/>
<dbReference type="InterPro" id="IPR043319">
    <property type="entry name" value="PHD_ASH1L"/>
</dbReference>
<feature type="region of interest" description="Disordered" evidence="19">
    <location>
        <begin position="50"/>
        <end position="164"/>
    </location>
</feature>
<keyword evidence="4" id="KW-0597">Phosphoprotein</keyword>
<evidence type="ECO:0000256" key="13">
    <source>
        <dbReference type="ARBA" id="ARBA00023015"/>
    </source>
</evidence>
<dbReference type="SMART" id="SM00570">
    <property type="entry name" value="AWS"/>
    <property type="match status" value="1"/>
</dbReference>
<dbReference type="GO" id="GO:0008270">
    <property type="term" value="F:zinc ion binding"/>
    <property type="evidence" value="ECO:0007669"/>
    <property type="project" value="UniProtKB-KW"/>
</dbReference>
<evidence type="ECO:0000256" key="6">
    <source>
        <dbReference type="ARBA" id="ARBA00022679"/>
    </source>
</evidence>
<feature type="compositionally biased region" description="Basic and acidic residues" evidence="19">
    <location>
        <begin position="670"/>
        <end position="694"/>
    </location>
</feature>
<dbReference type="Gene3D" id="1.20.920.10">
    <property type="entry name" value="Bromodomain-like"/>
    <property type="match status" value="1"/>
</dbReference>
<name>E0VJG1_PEDHC</name>
<feature type="compositionally biased region" description="Polar residues" evidence="19">
    <location>
        <begin position="1375"/>
        <end position="1402"/>
    </location>
</feature>
<dbReference type="InterPro" id="IPR017956">
    <property type="entry name" value="AT_hook_DNA-bd_motif"/>
</dbReference>
<dbReference type="SMART" id="SM00384">
    <property type="entry name" value="AT_hook"/>
    <property type="match status" value="4"/>
</dbReference>
<feature type="region of interest" description="Disordered" evidence="19">
    <location>
        <begin position="662"/>
        <end position="703"/>
    </location>
</feature>
<dbReference type="GO" id="GO:0006355">
    <property type="term" value="P:regulation of DNA-templated transcription"/>
    <property type="evidence" value="ECO:0007669"/>
    <property type="project" value="TreeGrafter"/>
</dbReference>
<evidence type="ECO:0000256" key="3">
    <source>
        <dbReference type="ARBA" id="ARBA00022454"/>
    </source>
</evidence>
<dbReference type="SMART" id="SM00439">
    <property type="entry name" value="BAH"/>
    <property type="match status" value="1"/>
</dbReference>
<reference evidence="25" key="1">
    <citation type="submission" date="2007-04" db="EMBL/GenBank/DDBJ databases">
        <title>Annotation of Pediculus humanus corporis strain USDA.</title>
        <authorList>
            <person name="Kirkness E."/>
            <person name="Hannick L."/>
            <person name="Hass B."/>
            <person name="Bruggner R."/>
            <person name="Lawson D."/>
            <person name="Bidwell S."/>
            <person name="Joardar V."/>
            <person name="Caler E."/>
            <person name="Walenz B."/>
            <person name="Inman J."/>
            <person name="Schobel S."/>
            <person name="Galinsky K."/>
            <person name="Amedeo P."/>
            <person name="Strausberg R."/>
        </authorList>
    </citation>
    <scope>NUCLEOTIDE SEQUENCE</scope>
    <source>
        <strain evidence="25">USDA</strain>
    </source>
</reference>
<feature type="compositionally biased region" description="Basic and acidic residues" evidence="19">
    <location>
        <begin position="874"/>
        <end position="886"/>
    </location>
</feature>
<keyword evidence="16" id="KW-0804">Transcription</keyword>
<dbReference type="GO" id="GO:0042800">
    <property type="term" value="F:histone H3K4 methyltransferase activity"/>
    <property type="evidence" value="ECO:0007669"/>
    <property type="project" value="TreeGrafter"/>
</dbReference>
<protein>
    <submittedName>
        <fullName evidence="25">Protein MLP1, putative</fullName>
        <ecNumber evidence="25">2.1.1.43</ecNumber>
    </submittedName>
</protein>
<dbReference type="InterPro" id="IPR043151">
    <property type="entry name" value="BAH_sf"/>
</dbReference>
<dbReference type="Gene3D" id="2.30.30.490">
    <property type="match status" value="1"/>
</dbReference>
<feature type="domain" description="SET" evidence="21">
    <location>
        <begin position="1946"/>
        <end position="2062"/>
    </location>
</feature>
<dbReference type="PANTHER" id="PTHR46147:SF3">
    <property type="entry name" value="HISTONE-LYSINE N-METHYLTRANSFERASE ASH1"/>
    <property type="match status" value="1"/>
</dbReference>
<dbReference type="InterPro" id="IPR001965">
    <property type="entry name" value="Znf_PHD"/>
</dbReference>
<evidence type="ECO:0000256" key="8">
    <source>
        <dbReference type="ARBA" id="ARBA00022723"/>
    </source>
</evidence>
<dbReference type="GO" id="GO:0003682">
    <property type="term" value="F:chromatin binding"/>
    <property type="evidence" value="ECO:0007669"/>
    <property type="project" value="InterPro"/>
</dbReference>
<dbReference type="GO" id="GO:0005694">
    <property type="term" value="C:chromosome"/>
    <property type="evidence" value="ECO:0007669"/>
    <property type="project" value="UniProtKB-SubCell"/>
</dbReference>
<dbReference type="FunCoup" id="E0VJG1">
    <property type="interactions" value="208"/>
</dbReference>
<keyword evidence="27" id="KW-1185">Reference proteome</keyword>
<dbReference type="EMBL" id="DS235222">
    <property type="protein sequence ID" value="EEB13517.1"/>
    <property type="molecule type" value="Genomic_DNA"/>
</dbReference>
<dbReference type="InterPro" id="IPR001487">
    <property type="entry name" value="Bromodomain"/>
</dbReference>
<dbReference type="GO" id="GO:0032259">
    <property type="term" value="P:methylation"/>
    <property type="evidence" value="ECO:0007669"/>
    <property type="project" value="UniProtKB-KW"/>
</dbReference>
<dbReference type="InterPro" id="IPR001214">
    <property type="entry name" value="SET_dom"/>
</dbReference>
<evidence type="ECO:0000256" key="7">
    <source>
        <dbReference type="ARBA" id="ARBA00022691"/>
    </source>
</evidence>
<evidence type="ECO:0000256" key="16">
    <source>
        <dbReference type="ARBA" id="ARBA00023163"/>
    </source>
</evidence>
<feature type="domain" description="BAH" evidence="23">
    <location>
        <begin position="2443"/>
        <end position="2583"/>
    </location>
</feature>
<dbReference type="PROSITE" id="PS50014">
    <property type="entry name" value="BROMODOMAIN_2"/>
    <property type="match status" value="1"/>
</dbReference>
<dbReference type="Pfam" id="PF00856">
    <property type="entry name" value="SET"/>
    <property type="match status" value="1"/>
</dbReference>
<evidence type="ECO:0000259" key="20">
    <source>
        <dbReference type="PROSITE" id="PS50014"/>
    </source>
</evidence>
<evidence type="ECO:0000256" key="5">
    <source>
        <dbReference type="ARBA" id="ARBA00022603"/>
    </source>
</evidence>
<evidence type="ECO:0000256" key="18">
    <source>
        <dbReference type="PROSITE-ProRule" id="PRU00035"/>
    </source>
</evidence>
<keyword evidence="3" id="KW-0158">Chromosome</keyword>
<evidence type="ECO:0000256" key="10">
    <source>
        <dbReference type="ARBA" id="ARBA00022771"/>
    </source>
</evidence>
<dbReference type="EnsemblMetazoa" id="PHUM244720-RA">
    <property type="protein sequence ID" value="PHUM244720-PA"/>
    <property type="gene ID" value="PHUM244720"/>
</dbReference>
<dbReference type="SMART" id="SM00297">
    <property type="entry name" value="BROMO"/>
    <property type="match status" value="1"/>
</dbReference>
<dbReference type="PANTHER" id="PTHR46147">
    <property type="entry name" value="HISTONE-LYSINE N-METHYLTRANSFERASE ASH1"/>
    <property type="match status" value="1"/>
</dbReference>
<evidence type="ECO:0000256" key="1">
    <source>
        <dbReference type="ARBA" id="ARBA00004123"/>
    </source>
</evidence>
<evidence type="ECO:0000259" key="24">
    <source>
        <dbReference type="PROSITE" id="PS51215"/>
    </source>
</evidence>
<keyword evidence="8" id="KW-0479">Metal-binding</keyword>
<dbReference type="InterPro" id="IPR036427">
    <property type="entry name" value="Bromodomain-like_sf"/>
</dbReference>
<feature type="domain" description="Post-SET" evidence="22">
    <location>
        <begin position="2070"/>
        <end position="2086"/>
    </location>
</feature>
<dbReference type="InParanoid" id="E0VJG1"/>
<dbReference type="InterPro" id="IPR013083">
    <property type="entry name" value="Znf_RING/FYVE/PHD"/>
</dbReference>
<evidence type="ECO:0000256" key="14">
    <source>
        <dbReference type="ARBA" id="ARBA00023117"/>
    </source>
</evidence>
<feature type="compositionally biased region" description="Polar residues" evidence="19">
    <location>
        <begin position="1637"/>
        <end position="1655"/>
    </location>
</feature>
<dbReference type="CDD" id="cd04717">
    <property type="entry name" value="BAH_polybromo"/>
    <property type="match status" value="1"/>
</dbReference>
<evidence type="ECO:0000256" key="2">
    <source>
        <dbReference type="ARBA" id="ARBA00004286"/>
    </source>
</evidence>
<feature type="domain" description="Bromo" evidence="20">
    <location>
        <begin position="2250"/>
        <end position="2320"/>
    </location>
</feature>
<feature type="compositionally biased region" description="Basic residues" evidence="19">
    <location>
        <begin position="2111"/>
        <end position="2125"/>
    </location>
</feature>
<feature type="compositionally biased region" description="Polar residues" evidence="19">
    <location>
        <begin position="56"/>
        <end position="66"/>
    </location>
</feature>
<gene>
    <name evidence="26" type="primary">8230790</name>
    <name evidence="25" type="ORF">Phum_PHUM244720</name>
</gene>
<feature type="region of interest" description="Disordered" evidence="19">
    <location>
        <begin position="1542"/>
        <end position="1568"/>
    </location>
</feature>
<evidence type="ECO:0000256" key="19">
    <source>
        <dbReference type="SAM" id="MobiDB-lite"/>
    </source>
</evidence>
<dbReference type="RefSeq" id="XP_002426255.1">
    <property type="nucleotide sequence ID" value="XM_002426210.1"/>
</dbReference>
<feature type="compositionally biased region" description="Basic and acidic residues" evidence="19">
    <location>
        <begin position="1657"/>
        <end position="1668"/>
    </location>
</feature>
<dbReference type="VEuPathDB" id="VectorBase:PHUM244720"/>
<dbReference type="InterPro" id="IPR019786">
    <property type="entry name" value="Zinc_finger_PHD-type_CS"/>
</dbReference>
<keyword evidence="11" id="KW-0862">Zinc</keyword>
<dbReference type="SMART" id="SM00508">
    <property type="entry name" value="PostSET"/>
    <property type="match status" value="1"/>
</dbReference>
<keyword evidence="7" id="KW-0949">S-adenosyl-L-methionine</keyword>
<feature type="compositionally biased region" description="Low complexity" evidence="19">
    <location>
        <begin position="85"/>
        <end position="94"/>
    </location>
</feature>
<proteinExistence type="predicted"/>
<evidence type="ECO:0000256" key="4">
    <source>
        <dbReference type="ARBA" id="ARBA00022553"/>
    </source>
</evidence>
<dbReference type="Gene3D" id="3.30.40.10">
    <property type="entry name" value="Zinc/RING finger domain, C3HC4 (zinc finger)"/>
    <property type="match status" value="1"/>
</dbReference>
<feature type="region of interest" description="Disordered" evidence="19">
    <location>
        <begin position="1375"/>
        <end position="1404"/>
    </location>
</feature>
<keyword evidence="13" id="KW-0805">Transcription regulation</keyword>
<comment type="subcellular location">
    <subcellularLocation>
        <location evidence="2">Chromosome</location>
    </subcellularLocation>
    <subcellularLocation>
        <location evidence="1">Nucleus</location>
    </subcellularLocation>
</comment>
<dbReference type="InterPro" id="IPR046341">
    <property type="entry name" value="SET_dom_sf"/>
</dbReference>
<dbReference type="Pfam" id="PF17907">
    <property type="entry name" value="AWS"/>
    <property type="match status" value="1"/>
</dbReference>
<dbReference type="Pfam" id="PF01426">
    <property type="entry name" value="BAH"/>
    <property type="match status" value="1"/>
</dbReference>
<dbReference type="FunFam" id="1.20.920.10:FF:000025">
    <property type="entry name" value="Histone-lysine N-methyltransferase"/>
    <property type="match status" value="1"/>
</dbReference>
<feature type="compositionally biased region" description="Low complexity" evidence="19">
    <location>
        <begin position="101"/>
        <end position="131"/>
    </location>
</feature>
<evidence type="ECO:0000259" key="21">
    <source>
        <dbReference type="PROSITE" id="PS50280"/>
    </source>
</evidence>
<keyword evidence="12" id="KW-0156">Chromatin regulator</keyword>
<feature type="domain" description="AWS" evidence="24">
    <location>
        <begin position="1892"/>
        <end position="1943"/>
    </location>
</feature>
<feature type="region of interest" description="Disordered" evidence="19">
    <location>
        <begin position="1028"/>
        <end position="1100"/>
    </location>
</feature>
<evidence type="ECO:0000313" key="27">
    <source>
        <dbReference type="Proteomes" id="UP000009046"/>
    </source>
</evidence>
<feature type="compositionally biased region" description="Basic and acidic residues" evidence="19">
    <location>
        <begin position="68"/>
        <end position="84"/>
    </location>
</feature>
<keyword evidence="17" id="KW-0539">Nucleus</keyword>
<organism>
    <name type="scientific">Pediculus humanus subsp. corporis</name>
    <name type="common">Body louse</name>
    <dbReference type="NCBI Taxonomy" id="121224"/>
    <lineage>
        <taxon>Eukaryota</taxon>
        <taxon>Metazoa</taxon>
        <taxon>Ecdysozoa</taxon>
        <taxon>Arthropoda</taxon>
        <taxon>Hexapoda</taxon>
        <taxon>Insecta</taxon>
        <taxon>Pterygota</taxon>
        <taxon>Neoptera</taxon>
        <taxon>Paraneoptera</taxon>
        <taxon>Psocodea</taxon>
        <taxon>Troctomorpha</taxon>
        <taxon>Phthiraptera</taxon>
        <taxon>Anoplura</taxon>
        <taxon>Pediculidae</taxon>
        <taxon>Pediculus</taxon>
    </lineage>
</organism>
<dbReference type="InterPro" id="IPR001025">
    <property type="entry name" value="BAH_dom"/>
</dbReference>
<dbReference type="CDD" id="cd05525">
    <property type="entry name" value="Bromo_ASH1"/>
    <property type="match status" value="1"/>
</dbReference>
<evidence type="ECO:0000256" key="9">
    <source>
        <dbReference type="ARBA" id="ARBA00022737"/>
    </source>
</evidence>
<evidence type="ECO:0000256" key="11">
    <source>
        <dbReference type="ARBA" id="ARBA00022833"/>
    </source>
</evidence>
<dbReference type="STRING" id="121224.E0VJG1"/>
<dbReference type="FunFam" id="3.30.40.10:FF:000113">
    <property type="entry name" value="Histone-lysine N-methyltransferase"/>
    <property type="match status" value="1"/>
</dbReference>
<keyword evidence="10" id="KW-0863">Zinc-finger</keyword>
<dbReference type="OrthoDB" id="79252at2759"/>
<dbReference type="Proteomes" id="UP000009046">
    <property type="component" value="Unassembled WGS sequence"/>
</dbReference>
<dbReference type="InterPro" id="IPR011011">
    <property type="entry name" value="Znf_FYVE_PHD"/>
</dbReference>
<dbReference type="Gene3D" id="2.170.270.10">
    <property type="entry name" value="SET domain"/>
    <property type="match status" value="1"/>
</dbReference>
<dbReference type="GeneID" id="8230790"/>
<feature type="compositionally biased region" description="Low complexity" evidence="19">
    <location>
        <begin position="1603"/>
        <end position="1619"/>
    </location>
</feature>
<evidence type="ECO:0000256" key="17">
    <source>
        <dbReference type="ARBA" id="ARBA00023242"/>
    </source>
</evidence>
<dbReference type="PROSITE" id="PS51038">
    <property type="entry name" value="BAH"/>
    <property type="match status" value="1"/>
</dbReference>
<keyword evidence="5 25" id="KW-0489">Methyltransferase</keyword>
<sequence length="2688" mass="306122">MPHNKGGPCVRSDILASTAWNALIHHPVEDSDAEELPSTVDIDAIKGAPITGHTGHWNSLNSNITKSNVEEKNESDSDDDKKISDSNSRSSSDSQSEDSESGSCSWSSSSESSSRSSSCSSQSAVQSRISSPPSQTFSIRESNFEQSSSRSQTGTESDSCSSMKHEKFKLGQLYMDEKEKMKKPTKVKSRLRFSGINDAKKKLHVDQGVDNKSLKETSMSSLKLTTSVTQISSTKKINKNGESKSSVNVKSKNDNLKTFNCNKTEETSKSISMCEGPIIVGNKLNDSKSLSKKFNGKSIINKKLDSSTIKRDLDINKCCSIVMPSNKKLSEASKLRCVRKNTGSQYNKPQSAIKPEAYSESSESENDCSKDEAAHYTALAQQLSHIGNSETLSSMSEHLQVINQEDLAAILPDVVTAENHGSFDGFEDVSLECGKNEKKNVNQDSGSDVELPDQIVNDAIKRIHIDSEEMENSESEKGNQSSSDEDVEFRRGYSSSLLQQFVEKTEILSAQCERLINVSRSRKIASQNSLLMENILERRIKRGRPPKIVKNSTSNNVESAQVVLGSVDRTNNKLMPELEAYRLDSSLSNVSPDSGIQSVPGSPVNENIHVSPCRDVTPPILRPVTPVTGIPNKLSYLTKKSDISKKRPGRPKKIKLEVFRNLLQNNNQSETKKDKNVKSEDRPPIHSLIPERRGPGRPKKAPPILEPNIPMVCRNELCKKETRNNINIVLNEICERVSRQLDFPSLSKESMRNVELNKEDIERILLHHKSKKSRNLKFDAIFSKSMRLSNPPNVAIVKPMQHHRVEDNNVENDKLNKKSGKKCKNGNLDENTWYSVKLACEKLNIAEKEKDFTDKKSRSFMDEKLNKGNKCKKKTEGKSKTKDLGHKSVGFVSTPRTFPTYKTLSTNDQLSKYFEKAKPNLQKKIHSLKKPRKNLKKSIKRKNGKTIHNLLHRKHKKCKRSMKHLKCKQKKLDNEWFFKELEELITEFQKFSIGIVKKSISLVTGNNLCTMQTVNSVQNEMGLPADFRVKRAVKKRKGSEKSRGSDRESGAEKSKLSDRESGPELPENEVLREKPKRKQKKNHVEVINQGADTNSNEQRLPLKKRHYHLTSASNQQLLPSWTSDSTQSIVKSINADKPINKEVNSHLKKEAVEKIKCADSQKIQRNSIDEAIEATITRYTTKSCNVSPETNSDSNSTQSQFNNQQCVITTPKKRHRVPDLVAKTVFQSNICKNNNDVKSILKNSDINVKTMLSLRHGAGNYTKVEPSCVQNLIKTSNFIKETNNKLFLPIESKKKTGIKNISKDIKGDKYVTGSTKGDIEKSDNDEIFTRNNDKIKKYGLKNSEHSEHLHFSKTSEERLKKYEFKNVLFEKTLSKTSQKQHYTRSSSKTDMTPSDQTQSNNSKEVHLCKFNGSKESNENDHDDDKISEKLPEIEIFDSSLDAKYDGKTLSPTVNLQNENDKNSSNLKKYRDGRILQSVEEKRKDKSHKKLFTQKKGIRKSNYFKKPRCLKSCKEVRVNVKESTPKDILITKGVVEKKKVKRRKAINRTGFPSNKKKKKKMSIKLDEIEDKTASEMTKFSNPDGSATKLQECETDKFSEDSNNKKNNLNLSTNTTDLNKSLDCPTNESVKTDDDENNLENNRGNQISLEETTVQDSITEERESKVEGKVSESSGTKRVRKNSSSLSDLVAKKVKTIKTENEEPKVKNNADLHKGIETTTGTISTRKRKSLNTTKNINFGLNRYQYPLLSMKKFKRAKEELRAQSEESICDSVEEEVSKIKKSHPRWRKKYLAAGLFSDFYKQDPPQKVNKVNEKSLSKLVYLLADQELDLLPPPSYCNKYVRLRRVDYQLPFDLWWLHTHSQLPGRDIVPSWNYKKIRTNIYYDVKPQMTGTYEAQACNCTVPLNTKQKGCGEECINRMVFAECSPQLCPCKEKCSNQRIQKHEFAPGLQKFMTKNKGWGIRTKQPIKAGDFILEYVGEVVSDKEFKDRMASIYVNDKHHYCLHLDGGLVIDGHRMGGDGRFVNHSCNPNCEMQKWSVNGLFRMALFALRNIPAHQELTYDYNFSLFNPAEGQPCYCGTNECRGVIGGKSQRIPLGNGQNVVTSEKKEKKMVGRPRKTGKAKKHNVRDKNKIETVTVKPSTKPMSHQQRCFVQMHHCFLLRNVDKVKRNKNNSKWNWKQSNNEVQSFSRQLPEIKQSDVFYTQLNALSTLRSIKTRRLAQAEDNPELTKVAKLAYIFKDLYSAVISAKDEKGELLSAPFTNLPPKRKLPAYYQRVSDPIDLITIEQNINTGNYKTIEAFDQDMTKLFNNNVKFYGRTSELGIASTRLRRVYCLAKYDSASELEKVLGDAIPSSFIPENANPGDEEEDVIRCICGLYKDEGVMIQCERCLVWQHCDCVKADDSVEHYLCERCDPREVNLEILIDPQPEYATEDTTHYISLLRGDLQLRIGDAVYVLRDMIEENTPKTSPPTKVTYKTIQNVNYADLDIFRIERLWIDKKGDKFAFGHHYLRPHETYHEPTRKFFHNEVMRVPLYEVVPLDLIMNHCWVLDLNTYCKGRPIGAPEEHIYICEYRVDKSAHLFAKIAKPYLICTKTYAFEKFDVRLKPTRTYTVHEAKSESLKQSESDEELPLAKIKENVHAAKRDEQKKRLNSILLKLLSRLPNKQPLDLSYLLEPVKRFRGKAQQQGKRT</sequence>
<dbReference type="SMART" id="SM00317">
    <property type="entry name" value="SET"/>
    <property type="match status" value="1"/>
</dbReference>
<dbReference type="PROSITE" id="PS50280">
    <property type="entry name" value="SET"/>
    <property type="match status" value="1"/>
</dbReference>
<feature type="region of interest" description="Disordered" evidence="19">
    <location>
        <begin position="1592"/>
        <end position="1685"/>
    </location>
</feature>
<feature type="region of interest" description="Disordered" evidence="19">
    <location>
        <begin position="467"/>
        <end position="488"/>
    </location>
</feature>
<dbReference type="GO" id="GO:0005654">
    <property type="term" value="C:nucleoplasm"/>
    <property type="evidence" value="ECO:0007669"/>
    <property type="project" value="TreeGrafter"/>
</dbReference>
<evidence type="ECO:0000256" key="15">
    <source>
        <dbReference type="ARBA" id="ARBA00023159"/>
    </source>
</evidence>
<reference evidence="26" key="3">
    <citation type="submission" date="2020-05" db="UniProtKB">
        <authorList>
            <consortium name="EnsemblMetazoa"/>
        </authorList>
    </citation>
    <scope>IDENTIFICATION</scope>
    <source>
        <strain evidence="26">USDA</strain>
    </source>
</reference>
<dbReference type="SUPFAM" id="SSF57903">
    <property type="entry name" value="FYVE/PHD zinc finger"/>
    <property type="match status" value="1"/>
</dbReference>
<dbReference type="PROSITE" id="PS50868">
    <property type="entry name" value="POST_SET"/>
    <property type="match status" value="1"/>
</dbReference>
<dbReference type="PROSITE" id="PS01359">
    <property type="entry name" value="ZF_PHD_1"/>
    <property type="match status" value="1"/>
</dbReference>
<dbReference type="GO" id="GO:0003677">
    <property type="term" value="F:DNA binding"/>
    <property type="evidence" value="ECO:0007669"/>
    <property type="project" value="InterPro"/>
</dbReference>
<feature type="region of interest" description="Disordered" evidence="19">
    <location>
        <begin position="867"/>
        <end position="888"/>
    </location>
</feature>
<reference evidence="25" key="2">
    <citation type="submission" date="2007-04" db="EMBL/GenBank/DDBJ databases">
        <title>The genome of the human body louse.</title>
        <authorList>
            <consortium name="The Human Body Louse Genome Consortium"/>
            <person name="Kirkness E."/>
            <person name="Walenz B."/>
            <person name="Hass B."/>
            <person name="Bruggner R."/>
            <person name="Strausberg R."/>
        </authorList>
    </citation>
    <scope>NUCLEOTIDE SEQUENCE</scope>
    <source>
        <strain evidence="25">USDA</strain>
    </source>
</reference>
<dbReference type="KEGG" id="phu:Phum_PHUM244720"/>
<dbReference type="CDD" id="cd15548">
    <property type="entry name" value="PHD_ASH1L"/>
    <property type="match status" value="1"/>
</dbReference>
<evidence type="ECO:0000313" key="26">
    <source>
        <dbReference type="EnsemblMetazoa" id="PHUM244720-PA"/>
    </source>
</evidence>
<dbReference type="InterPro" id="IPR006560">
    <property type="entry name" value="AWS_dom"/>
</dbReference>
<dbReference type="Pfam" id="PF00439">
    <property type="entry name" value="Bromodomain"/>
    <property type="match status" value="1"/>
</dbReference>
<feature type="compositionally biased region" description="Polar residues" evidence="19">
    <location>
        <begin position="132"/>
        <end position="162"/>
    </location>
</feature>
<dbReference type="eggNOG" id="KOG1083">
    <property type="taxonomic scope" value="Eukaryota"/>
</dbReference>
<feature type="region of interest" description="Disordered" evidence="19">
    <location>
        <begin position="2106"/>
        <end position="2127"/>
    </location>
</feature>
<accession>E0VJG1</accession>
<keyword evidence="9" id="KW-0677">Repeat</keyword>